<dbReference type="Proteomes" id="UP000177625">
    <property type="component" value="Unassembled WGS sequence"/>
</dbReference>
<sequence length="99" mass="10871">MIGYSSLQMDVPTEKTAKEKAMREFKDDASSANWVFGRHRAQPPATGNICALRVLEELQGKSLSMSKPQVRSYTEAVATPVGLLFVYSNLFLAGLLASF</sequence>
<evidence type="ECO:0000313" key="2">
    <source>
        <dbReference type="EMBL" id="CZT48216.1"/>
    </source>
</evidence>
<keyword evidence="3" id="KW-1185">Reference proteome</keyword>
<reference evidence="3" key="1">
    <citation type="submission" date="2016-03" db="EMBL/GenBank/DDBJ databases">
        <authorList>
            <person name="Guldener U."/>
        </authorList>
    </citation>
    <scope>NUCLEOTIDE SEQUENCE [LARGE SCALE GENOMIC DNA]</scope>
</reference>
<feature type="transmembrane region" description="Helical" evidence="1">
    <location>
        <begin position="76"/>
        <end position="97"/>
    </location>
</feature>
<keyword evidence="1" id="KW-0472">Membrane</keyword>
<dbReference type="EMBL" id="FJVC01000327">
    <property type="protein sequence ID" value="CZT48216.1"/>
    <property type="molecule type" value="Genomic_DNA"/>
</dbReference>
<evidence type="ECO:0000313" key="3">
    <source>
        <dbReference type="Proteomes" id="UP000177625"/>
    </source>
</evidence>
<proteinExistence type="predicted"/>
<evidence type="ECO:0000256" key="1">
    <source>
        <dbReference type="SAM" id="Phobius"/>
    </source>
</evidence>
<keyword evidence="1" id="KW-0812">Transmembrane</keyword>
<protein>
    <submittedName>
        <fullName evidence="2">Uncharacterized protein</fullName>
    </submittedName>
</protein>
<accession>A0A1E1MGK2</accession>
<name>A0A1E1MGK2_RHYSE</name>
<keyword evidence="1" id="KW-1133">Transmembrane helix</keyword>
<organism evidence="2 3">
    <name type="scientific">Rhynchosporium secalis</name>
    <name type="common">Barley scald fungus</name>
    <dbReference type="NCBI Taxonomy" id="38038"/>
    <lineage>
        <taxon>Eukaryota</taxon>
        <taxon>Fungi</taxon>
        <taxon>Dikarya</taxon>
        <taxon>Ascomycota</taxon>
        <taxon>Pezizomycotina</taxon>
        <taxon>Leotiomycetes</taxon>
        <taxon>Helotiales</taxon>
        <taxon>Ploettnerulaceae</taxon>
        <taxon>Rhynchosporium</taxon>
    </lineage>
</organism>
<gene>
    <name evidence="2" type="ORF">RSE6_08883</name>
</gene>
<dbReference type="AlphaFoldDB" id="A0A1E1MGK2"/>